<gene>
    <name evidence="2" type="ORF">GGI15_004901</name>
</gene>
<name>A0A9W8LCT2_9FUNG</name>
<dbReference type="AlphaFoldDB" id="A0A9W8LCT2"/>
<evidence type="ECO:0000313" key="3">
    <source>
        <dbReference type="Proteomes" id="UP001140172"/>
    </source>
</evidence>
<accession>A0A9W8LCT2</accession>
<organism evidence="2 3">
    <name type="scientific">Coemansia interrupta</name>
    <dbReference type="NCBI Taxonomy" id="1126814"/>
    <lineage>
        <taxon>Eukaryota</taxon>
        <taxon>Fungi</taxon>
        <taxon>Fungi incertae sedis</taxon>
        <taxon>Zoopagomycota</taxon>
        <taxon>Kickxellomycotina</taxon>
        <taxon>Kickxellomycetes</taxon>
        <taxon>Kickxellales</taxon>
        <taxon>Kickxellaceae</taxon>
        <taxon>Coemansia</taxon>
    </lineage>
</organism>
<evidence type="ECO:0000256" key="1">
    <source>
        <dbReference type="SAM" id="MobiDB-lite"/>
    </source>
</evidence>
<proteinExistence type="predicted"/>
<keyword evidence="3" id="KW-1185">Reference proteome</keyword>
<evidence type="ECO:0000313" key="2">
    <source>
        <dbReference type="EMBL" id="KAJ2776236.1"/>
    </source>
</evidence>
<feature type="region of interest" description="Disordered" evidence="1">
    <location>
        <begin position="35"/>
        <end position="54"/>
    </location>
</feature>
<reference evidence="2" key="1">
    <citation type="submission" date="2022-07" db="EMBL/GenBank/DDBJ databases">
        <title>Phylogenomic reconstructions and comparative analyses of Kickxellomycotina fungi.</title>
        <authorList>
            <person name="Reynolds N.K."/>
            <person name="Stajich J.E."/>
            <person name="Barry K."/>
            <person name="Grigoriev I.V."/>
            <person name="Crous P."/>
            <person name="Smith M.E."/>
        </authorList>
    </citation>
    <scope>NUCLEOTIDE SEQUENCE</scope>
    <source>
        <strain evidence="2">BCRC 34489</strain>
    </source>
</reference>
<protein>
    <submittedName>
        <fullName evidence="2">Uncharacterized protein</fullName>
    </submittedName>
</protein>
<comment type="caution">
    <text evidence="2">The sequence shown here is derived from an EMBL/GenBank/DDBJ whole genome shotgun (WGS) entry which is preliminary data.</text>
</comment>
<dbReference type="Proteomes" id="UP001140172">
    <property type="component" value="Unassembled WGS sequence"/>
</dbReference>
<sequence>MAEPQRRVGSGALGIVPGTDPGTVGVGIDWLRSPGEGTVVDGTDQMQARGLSLS</sequence>
<dbReference type="EMBL" id="JANBUM010000511">
    <property type="protein sequence ID" value="KAJ2776236.1"/>
    <property type="molecule type" value="Genomic_DNA"/>
</dbReference>